<name>A0A1R2AX23_9CILI</name>
<evidence type="ECO:0000313" key="1">
    <source>
        <dbReference type="EMBL" id="OMJ68940.1"/>
    </source>
</evidence>
<reference evidence="1 2" key="1">
    <citation type="submission" date="2016-11" db="EMBL/GenBank/DDBJ databases">
        <title>The macronuclear genome of Stentor coeruleus: a giant cell with tiny introns.</title>
        <authorList>
            <person name="Slabodnick M."/>
            <person name="Ruby J.G."/>
            <person name="Reiff S.B."/>
            <person name="Swart E.C."/>
            <person name="Gosai S."/>
            <person name="Prabakaran S."/>
            <person name="Witkowska E."/>
            <person name="Larue G.E."/>
            <person name="Fisher S."/>
            <person name="Freeman R.M."/>
            <person name="Gunawardena J."/>
            <person name="Chu W."/>
            <person name="Stover N.A."/>
            <person name="Gregory B.D."/>
            <person name="Nowacki M."/>
            <person name="Derisi J."/>
            <person name="Roy S.W."/>
            <person name="Marshall W.F."/>
            <person name="Sood P."/>
        </authorList>
    </citation>
    <scope>NUCLEOTIDE SEQUENCE [LARGE SCALE GENOMIC DNA]</scope>
    <source>
        <strain evidence="1">WM001</strain>
    </source>
</reference>
<dbReference type="OrthoDB" id="324533at2759"/>
<proteinExistence type="predicted"/>
<protein>
    <submittedName>
        <fullName evidence="1">Uncharacterized protein</fullName>
    </submittedName>
</protein>
<gene>
    <name evidence="1" type="ORF">SteCoe_33472</name>
</gene>
<sequence length="441" mass="52272">MDSVNLFSRSSSLYKRNEHKRAETELPQIINGGSARNMPFHKLLLQYPGALYSDRIIMTESSTGKIGPGHYNCSYSTLGGPSFVFSSINRFPTSFSGVTSPIPRENIDFMQKNKELDKYLPQNKQELLKVRAKNHDYKLKSTLDNKKIISKERKRDKLRKIKEKHQKFQMKIQFQEVKQVANCWLAMMMIATSTNSMSNLIKYQKDLHYRSGKVLKQILLFSIMFGKFRMIIRRIRVKKAKKSLNTLARKIRFWVQIKNRKYKTIILDTLEAAALKDKMFRLMYQWKYSLSFLQKNLRKMLIEKKLGLALKMLQWEKVEKNMHETNKKITRIGIKNRFQSLIPTSIRENIIRQALKRRVKEYHYLCKIYKIKIEEVVKKIQDKEMNALIQNRRPSAVDMPEKPKPCYDFNKKDYMEMIKEAVSTRRASRILTKPPSFIFKK</sequence>
<dbReference type="Proteomes" id="UP000187209">
    <property type="component" value="Unassembled WGS sequence"/>
</dbReference>
<accession>A0A1R2AX23</accession>
<dbReference type="EMBL" id="MPUH01001261">
    <property type="protein sequence ID" value="OMJ68940.1"/>
    <property type="molecule type" value="Genomic_DNA"/>
</dbReference>
<dbReference type="AlphaFoldDB" id="A0A1R2AX23"/>
<comment type="caution">
    <text evidence="1">The sequence shown here is derived from an EMBL/GenBank/DDBJ whole genome shotgun (WGS) entry which is preliminary data.</text>
</comment>
<keyword evidence="2" id="KW-1185">Reference proteome</keyword>
<organism evidence="1 2">
    <name type="scientific">Stentor coeruleus</name>
    <dbReference type="NCBI Taxonomy" id="5963"/>
    <lineage>
        <taxon>Eukaryota</taxon>
        <taxon>Sar</taxon>
        <taxon>Alveolata</taxon>
        <taxon>Ciliophora</taxon>
        <taxon>Postciliodesmatophora</taxon>
        <taxon>Heterotrichea</taxon>
        <taxon>Heterotrichida</taxon>
        <taxon>Stentoridae</taxon>
        <taxon>Stentor</taxon>
    </lineage>
</organism>
<evidence type="ECO:0000313" key="2">
    <source>
        <dbReference type="Proteomes" id="UP000187209"/>
    </source>
</evidence>